<dbReference type="InterPro" id="IPR012295">
    <property type="entry name" value="TBP_dom_sf"/>
</dbReference>
<keyword evidence="7 11" id="KW-0653">Protein transport</keyword>
<evidence type="ECO:0000256" key="11">
    <source>
        <dbReference type="PIRNR" id="PIRNR037093"/>
    </source>
</evidence>
<keyword evidence="5" id="KW-0677">Repeat</keyword>
<dbReference type="Gene3D" id="3.30.310.10">
    <property type="entry name" value="TATA-Binding Protein"/>
    <property type="match status" value="1"/>
</dbReference>
<feature type="compositionally biased region" description="Low complexity" evidence="12">
    <location>
        <begin position="662"/>
        <end position="682"/>
    </location>
</feature>
<dbReference type="GO" id="GO:0005783">
    <property type="term" value="C:endoplasmic reticulum"/>
    <property type="evidence" value="ECO:0007669"/>
    <property type="project" value="TreeGrafter"/>
</dbReference>
<keyword evidence="9 11" id="KW-0472">Membrane</keyword>
<dbReference type="GO" id="GO:0000139">
    <property type="term" value="C:Golgi membrane"/>
    <property type="evidence" value="ECO:0007669"/>
    <property type="project" value="UniProtKB-SubCell"/>
</dbReference>
<evidence type="ECO:0000256" key="7">
    <source>
        <dbReference type="ARBA" id="ARBA00022927"/>
    </source>
</evidence>
<dbReference type="GO" id="GO:0006888">
    <property type="term" value="P:endoplasmic reticulum to Golgi vesicle-mediated transport"/>
    <property type="evidence" value="ECO:0007669"/>
    <property type="project" value="TreeGrafter"/>
</dbReference>
<comment type="similarity">
    <text evidence="2 11">Belongs to the COPG family.</text>
</comment>
<dbReference type="GO" id="GO:0009306">
    <property type="term" value="P:protein secretion"/>
    <property type="evidence" value="ECO:0007669"/>
    <property type="project" value="TreeGrafter"/>
</dbReference>
<evidence type="ECO:0000256" key="1">
    <source>
        <dbReference type="ARBA" id="ARBA00004255"/>
    </source>
</evidence>
<dbReference type="Pfam" id="PF08752">
    <property type="entry name" value="COP-gamma_platf"/>
    <property type="match status" value="1"/>
</dbReference>
<dbReference type="GO" id="GO:0006886">
    <property type="term" value="P:intracellular protein transport"/>
    <property type="evidence" value="ECO:0007669"/>
    <property type="project" value="InterPro"/>
</dbReference>
<dbReference type="InterPro" id="IPR032154">
    <property type="entry name" value="Coatomer_g_Cpla"/>
</dbReference>
<evidence type="ECO:0000256" key="3">
    <source>
        <dbReference type="ARBA" id="ARBA00022448"/>
    </source>
</evidence>
<dbReference type="FunFam" id="2.60.40.1480:FF:000001">
    <property type="entry name" value="Coatomer subunit gamma"/>
    <property type="match status" value="1"/>
</dbReference>
<dbReference type="PIRSF" id="PIRSF037093">
    <property type="entry name" value="Coatomer_gamma_subunit"/>
    <property type="match status" value="1"/>
</dbReference>
<dbReference type="Pfam" id="PF16381">
    <property type="entry name" value="Coatomer_g_Cpla"/>
    <property type="match status" value="1"/>
</dbReference>
<dbReference type="PANTHER" id="PTHR10261:SF0">
    <property type="entry name" value="COATOMER SUBUNIT GAMMA-2"/>
    <property type="match status" value="1"/>
</dbReference>
<dbReference type="SUPFAM" id="SSF49348">
    <property type="entry name" value="Clathrin adaptor appendage domain"/>
    <property type="match status" value="1"/>
</dbReference>
<keyword evidence="3 11" id="KW-0813">Transport</keyword>
<dbReference type="PANTHER" id="PTHR10261">
    <property type="entry name" value="COATOMER SUBUNIT GAMMA"/>
    <property type="match status" value="1"/>
</dbReference>
<keyword evidence="4 11" id="KW-0963">Cytoplasm</keyword>
<dbReference type="InterPro" id="IPR009028">
    <property type="entry name" value="Coatomer/calthrin_app_sub_C"/>
</dbReference>
<protein>
    <recommendedName>
        <fullName evidence="11">Coatomer subunit gamma</fullName>
    </recommendedName>
</protein>
<evidence type="ECO:0000313" key="16">
    <source>
        <dbReference type="EMBL" id="KAJ1929441.1"/>
    </source>
</evidence>
<dbReference type="SUPFAM" id="SSF55711">
    <property type="entry name" value="Subdomain of clathrin and coatomer appendage domain"/>
    <property type="match status" value="1"/>
</dbReference>
<accession>A0A9W8AKC2</accession>
<feature type="domain" description="Coatomer subunit gamma C-terminal" evidence="15">
    <location>
        <begin position="870"/>
        <end position="985"/>
    </location>
</feature>
<feature type="domain" description="Clathrin/coatomer adaptor adaptin-like N-terminal" evidence="13">
    <location>
        <begin position="19"/>
        <end position="587"/>
    </location>
</feature>
<gene>
    <name evidence="16" type="primary">SEC21_1</name>
    <name evidence="16" type="ORF">IWQ60_001188</name>
</gene>
<dbReference type="FunFam" id="1.25.10.10:FF:000071">
    <property type="entry name" value="Coatomer subunit gamma"/>
    <property type="match status" value="1"/>
</dbReference>
<dbReference type="SUPFAM" id="SSF48371">
    <property type="entry name" value="ARM repeat"/>
    <property type="match status" value="1"/>
</dbReference>
<evidence type="ECO:0000313" key="17">
    <source>
        <dbReference type="Proteomes" id="UP001150569"/>
    </source>
</evidence>
<comment type="caution">
    <text evidence="16">The sequence shown here is derived from an EMBL/GenBank/DDBJ whole genome shotgun (WGS) entry which is preliminary data.</text>
</comment>
<evidence type="ECO:0000256" key="4">
    <source>
        <dbReference type="ARBA" id="ARBA00022490"/>
    </source>
</evidence>
<proteinExistence type="inferred from homology"/>
<dbReference type="InterPro" id="IPR013040">
    <property type="entry name" value="Coatomer_gsu_app_Ig-like_dom"/>
</dbReference>
<dbReference type="Gene3D" id="1.25.10.10">
    <property type="entry name" value="Leucine-rich Repeat Variant"/>
    <property type="match status" value="2"/>
</dbReference>
<evidence type="ECO:0000256" key="9">
    <source>
        <dbReference type="ARBA" id="ARBA00023136"/>
    </source>
</evidence>
<dbReference type="Proteomes" id="UP001150569">
    <property type="component" value="Unassembled WGS sequence"/>
</dbReference>
<evidence type="ECO:0000259" key="13">
    <source>
        <dbReference type="Pfam" id="PF01602"/>
    </source>
</evidence>
<dbReference type="OrthoDB" id="1074925at2759"/>
<evidence type="ECO:0000256" key="10">
    <source>
        <dbReference type="ARBA" id="ARBA00023329"/>
    </source>
</evidence>
<dbReference type="Pfam" id="PF01602">
    <property type="entry name" value="Adaptin_N"/>
    <property type="match status" value="1"/>
</dbReference>
<keyword evidence="10 11" id="KW-0968">Cytoplasmic vesicle</keyword>
<dbReference type="InterPro" id="IPR016024">
    <property type="entry name" value="ARM-type_fold"/>
</dbReference>
<dbReference type="InterPro" id="IPR037067">
    <property type="entry name" value="Coatomer_gsu_app_sf"/>
</dbReference>
<dbReference type="AlphaFoldDB" id="A0A9W8AKC2"/>
<evidence type="ECO:0000256" key="5">
    <source>
        <dbReference type="ARBA" id="ARBA00022737"/>
    </source>
</evidence>
<keyword evidence="8 11" id="KW-0333">Golgi apparatus</keyword>
<evidence type="ECO:0000259" key="15">
    <source>
        <dbReference type="Pfam" id="PF16381"/>
    </source>
</evidence>
<dbReference type="EMBL" id="JANBPT010000035">
    <property type="protein sequence ID" value="KAJ1929441.1"/>
    <property type="molecule type" value="Genomic_DNA"/>
</dbReference>
<feature type="domain" description="Coatomer gamma subunit appendage Ig-like subdomain" evidence="14">
    <location>
        <begin position="712"/>
        <end position="868"/>
    </location>
</feature>
<evidence type="ECO:0000259" key="14">
    <source>
        <dbReference type="Pfam" id="PF08752"/>
    </source>
</evidence>
<comment type="subunit">
    <text evidence="11">Oligomeric complex.</text>
</comment>
<name>A0A9W8AKC2_9FUNG</name>
<dbReference type="GO" id="GO:0005793">
    <property type="term" value="C:endoplasmic reticulum-Golgi intermediate compartment"/>
    <property type="evidence" value="ECO:0007669"/>
    <property type="project" value="TreeGrafter"/>
</dbReference>
<dbReference type="GO" id="GO:0030126">
    <property type="term" value="C:COPI vesicle coat"/>
    <property type="evidence" value="ECO:0007669"/>
    <property type="project" value="InterPro"/>
</dbReference>
<dbReference type="Gene3D" id="2.60.40.1480">
    <property type="entry name" value="Coatomer, gamma subunit, appendage domain"/>
    <property type="match status" value="1"/>
</dbReference>
<evidence type="ECO:0000256" key="8">
    <source>
        <dbReference type="ARBA" id="ARBA00023034"/>
    </source>
</evidence>
<evidence type="ECO:0000256" key="6">
    <source>
        <dbReference type="ARBA" id="ARBA00022892"/>
    </source>
</evidence>
<dbReference type="InterPro" id="IPR013041">
    <property type="entry name" value="Clathrin_app_Ig-like_sf"/>
</dbReference>
<sequence>MSMYKKDTDDAGIPALLDKSTVLQEARTFNATPIMPRKCRILLAKIIYLLYQGETLGTLEATELFFSITKLFQNKDMSLRQMVYLAIKELSTISEDVIMVTSSLMRDMQPKSEVVYRGNAIRALCKITDVAMLPGIERFLKAAIVERNAAISSAALMSSYHLFWQAKDLIRRWGNEVQEALNTKTGGGGGGISGLGGSFFGGSSGSGSNSQAAADAAAAAHSTMVQYHALGLLFAIRQHDRMAVAKLVQGFSAVGSGGGSRGGFFGSSSGVTLRNNMAHCLLIRYACRVMENDVTVDRQLYTLLEEWSRHRSDMVCLEAIRAICNLRNLSDKDLASPIASLQLFLTSSKATVRFAGIRTLNTLAATHPAAVAVCNVDMENLITDGNRSVATFAITTLLKTGNEASVDRLVKQITSFLSDISSEFKVIVMEAIRALALKFPAKHVTMLTFLSNVLRDEGSYECKKAVVDAMLDMVKEIPECKEEALAHLCEFIEDCEFNKLSVRILHLLGEEGPTTPTPSIYIRHIYNRVILEKSVVRAAAVNALTKFAVKVTDPALQSSLRILLRRCLEDRDDEVRDRATWALAVCDSTPAADKYVRDTSSYDWEALELKLYQYCSDPSAAQQGEFDLGAVPQVSKAQADALRSQHAGRAITAELDAASSLPASRRGPGASPASAAAATAGSDTVGRAGQVDSNGPAPGEDSAAAAFRRQEQFASVLKTVPEFADFGPLLVSSARPSELTEAETEYVVRCTKHIFRAHVVFQFDCTNTIPDQLLENALVVMGGEDVEGLEEVTTVPAPRLACDSPQPTYVAFRKTQFDGSDESALEPLVGNFTATLKFMVKDCDPTTGEPDSDDGFEDEYQLEDVELTLADWMQPAYLGEPAKVWAELEGSGAERVETFALSAFDNLQDALDSVTEIMGMYPNDQSHRVPPKKVSHTAVLTALYSGQVRTILRVRLTIAPQTGVMMELAVRSQSEIVSEAVMEVVA</sequence>
<dbReference type="InterPro" id="IPR017106">
    <property type="entry name" value="Coatomer_gsu"/>
</dbReference>
<evidence type="ECO:0000256" key="2">
    <source>
        <dbReference type="ARBA" id="ARBA00010720"/>
    </source>
</evidence>
<feature type="region of interest" description="Disordered" evidence="12">
    <location>
        <begin position="659"/>
        <end position="702"/>
    </location>
</feature>
<organism evidence="16 17">
    <name type="scientific">Tieghemiomyces parasiticus</name>
    <dbReference type="NCBI Taxonomy" id="78921"/>
    <lineage>
        <taxon>Eukaryota</taxon>
        <taxon>Fungi</taxon>
        <taxon>Fungi incertae sedis</taxon>
        <taxon>Zoopagomycota</taxon>
        <taxon>Kickxellomycotina</taxon>
        <taxon>Dimargaritomycetes</taxon>
        <taxon>Dimargaritales</taxon>
        <taxon>Dimargaritaceae</taxon>
        <taxon>Tieghemiomyces</taxon>
    </lineage>
</organism>
<evidence type="ECO:0000256" key="12">
    <source>
        <dbReference type="SAM" id="MobiDB-lite"/>
    </source>
</evidence>
<dbReference type="InterPro" id="IPR002553">
    <property type="entry name" value="Clathrin/coatomer_adapt-like_N"/>
</dbReference>
<dbReference type="GO" id="GO:0006891">
    <property type="term" value="P:intra-Golgi vesicle-mediated transport"/>
    <property type="evidence" value="ECO:0007669"/>
    <property type="project" value="TreeGrafter"/>
</dbReference>
<keyword evidence="17" id="KW-1185">Reference proteome</keyword>
<dbReference type="GO" id="GO:0005198">
    <property type="term" value="F:structural molecule activity"/>
    <property type="evidence" value="ECO:0007669"/>
    <property type="project" value="InterPro"/>
</dbReference>
<reference evidence="16" key="1">
    <citation type="submission" date="2022-07" db="EMBL/GenBank/DDBJ databases">
        <title>Phylogenomic reconstructions and comparative analyses of Kickxellomycotina fungi.</title>
        <authorList>
            <person name="Reynolds N.K."/>
            <person name="Stajich J.E."/>
            <person name="Barry K."/>
            <person name="Grigoriev I.V."/>
            <person name="Crous P."/>
            <person name="Smith M.E."/>
        </authorList>
    </citation>
    <scope>NUCLEOTIDE SEQUENCE</scope>
    <source>
        <strain evidence="16">RSA 861</strain>
    </source>
</reference>
<comment type="subcellular location">
    <subcellularLocation>
        <location evidence="11">Cytoplasm</location>
    </subcellularLocation>
    <subcellularLocation>
        <location evidence="1 11">Golgi apparatus membrane</location>
        <topology evidence="1 11">Peripheral membrane protein</topology>
        <orientation evidence="1 11">Cytoplasmic side</orientation>
    </subcellularLocation>
    <subcellularLocation>
        <location evidence="11">Cytoplasmic vesicle</location>
        <location evidence="11">COPI-coated vesicle membrane</location>
        <topology evidence="11">Peripheral membrane protein</topology>
        <orientation evidence="11">Cytoplasmic side</orientation>
    </subcellularLocation>
</comment>
<comment type="function">
    <text evidence="11">The coatomer is a cytosolic protein complex that binds to dilysine motifs and reversibly associates with Golgi non-clathrin-coated vesicles, which further mediate biosynthetic protein transport from the ER, via the Golgi up to the trans Golgi network. Coatomer complex is required for budding from Golgi membranes, and is essential for the retrograde Golgi-to-ER transport of dilysine-tagged proteins.</text>
</comment>
<keyword evidence="6 11" id="KW-0931">ER-Golgi transport</keyword>
<dbReference type="InterPro" id="IPR011989">
    <property type="entry name" value="ARM-like"/>
</dbReference>